<dbReference type="PANTHER" id="PTHR11085:SF6">
    <property type="entry name" value="NAD-DEPENDENT PROTEIN DEACETYLASE SIRTUIN-2"/>
    <property type="match status" value="1"/>
</dbReference>
<evidence type="ECO:0000256" key="4">
    <source>
        <dbReference type="ARBA" id="ARBA00022723"/>
    </source>
</evidence>
<feature type="active site" description="Proton acceptor" evidence="8 11">
    <location>
        <position position="138"/>
    </location>
</feature>
<gene>
    <name evidence="13" type="ORF">RI543_003824</name>
</gene>
<dbReference type="AlphaFoldDB" id="A0AAN7WNU0"/>
<evidence type="ECO:0000256" key="3">
    <source>
        <dbReference type="ARBA" id="ARBA00022679"/>
    </source>
</evidence>
<evidence type="ECO:0000313" key="13">
    <source>
        <dbReference type="EMBL" id="KAK5778897.1"/>
    </source>
</evidence>
<comment type="cofactor">
    <cofactor evidence="10">
        <name>Zn(2+)</name>
        <dbReference type="ChEBI" id="CHEBI:29105"/>
    </cofactor>
    <text evidence="10">Binds 1 zinc ion per subunit.</text>
</comment>
<comment type="catalytic activity">
    <reaction evidence="7">
        <text>N(6)-acetyl-L-lysyl-[protein] + NAD(+) + H2O = 2''-O-acetyl-ADP-D-ribose + nicotinamide + L-lysyl-[protein]</text>
        <dbReference type="Rhea" id="RHEA:43636"/>
        <dbReference type="Rhea" id="RHEA-COMP:9752"/>
        <dbReference type="Rhea" id="RHEA-COMP:10731"/>
        <dbReference type="ChEBI" id="CHEBI:15377"/>
        <dbReference type="ChEBI" id="CHEBI:17154"/>
        <dbReference type="ChEBI" id="CHEBI:29969"/>
        <dbReference type="ChEBI" id="CHEBI:57540"/>
        <dbReference type="ChEBI" id="CHEBI:61930"/>
        <dbReference type="ChEBI" id="CHEBI:83767"/>
        <dbReference type="EC" id="2.3.1.286"/>
    </reaction>
</comment>
<dbReference type="GO" id="GO:0070403">
    <property type="term" value="F:NAD+ binding"/>
    <property type="evidence" value="ECO:0007669"/>
    <property type="project" value="UniProtKB-UniRule"/>
</dbReference>
<feature type="binding site" evidence="9">
    <location>
        <begin position="118"/>
        <end position="121"/>
    </location>
    <ligand>
        <name>NAD(+)</name>
        <dbReference type="ChEBI" id="CHEBI:57540"/>
    </ligand>
</feature>
<dbReference type="InterPro" id="IPR003000">
    <property type="entry name" value="Sirtuin"/>
</dbReference>
<organism evidence="13 14">
    <name type="scientific">Arxiozyma heterogenica</name>
    <dbReference type="NCBI Taxonomy" id="278026"/>
    <lineage>
        <taxon>Eukaryota</taxon>
        <taxon>Fungi</taxon>
        <taxon>Dikarya</taxon>
        <taxon>Ascomycota</taxon>
        <taxon>Saccharomycotina</taxon>
        <taxon>Saccharomycetes</taxon>
        <taxon>Saccharomycetales</taxon>
        <taxon>Saccharomycetaceae</taxon>
        <taxon>Arxiozyma</taxon>
    </lineage>
</organism>
<dbReference type="Proteomes" id="UP001306508">
    <property type="component" value="Unassembled WGS sequence"/>
</dbReference>
<evidence type="ECO:0000256" key="11">
    <source>
        <dbReference type="PROSITE-ProRule" id="PRU00236"/>
    </source>
</evidence>
<evidence type="ECO:0000256" key="10">
    <source>
        <dbReference type="PIRSR" id="PIRSR037938-3"/>
    </source>
</evidence>
<evidence type="ECO:0000256" key="5">
    <source>
        <dbReference type="ARBA" id="ARBA00022833"/>
    </source>
</evidence>
<evidence type="ECO:0000256" key="6">
    <source>
        <dbReference type="ARBA" id="ARBA00023027"/>
    </source>
</evidence>
<comment type="similarity">
    <text evidence="1 7">Belongs to the sirtuin family. Class I subfamily.</text>
</comment>
<feature type="binding site" evidence="10 11">
    <location>
        <position position="149"/>
    </location>
    <ligand>
        <name>Zn(2+)</name>
        <dbReference type="ChEBI" id="CHEBI:29105"/>
    </ligand>
</feature>
<dbReference type="Gene3D" id="3.30.1600.10">
    <property type="entry name" value="SIR2/SIRT2 'Small Domain"/>
    <property type="match status" value="1"/>
</dbReference>
<evidence type="ECO:0000313" key="14">
    <source>
        <dbReference type="Proteomes" id="UP001306508"/>
    </source>
</evidence>
<proteinExistence type="inferred from homology"/>
<dbReference type="InterPro" id="IPR017328">
    <property type="entry name" value="Sirtuin_class_I"/>
</dbReference>
<dbReference type="EC" id="2.3.1.286" evidence="7"/>
<feature type="binding site" evidence="9">
    <location>
        <begin position="255"/>
        <end position="257"/>
    </location>
    <ligand>
        <name>NAD(+)</name>
        <dbReference type="ChEBI" id="CHEBI:57540"/>
    </ligand>
</feature>
<dbReference type="InterPro" id="IPR029035">
    <property type="entry name" value="DHS-like_NAD/FAD-binding_dom"/>
</dbReference>
<protein>
    <recommendedName>
        <fullName evidence="7">NAD-dependent protein deacetylase</fullName>
        <ecNumber evidence="7">2.3.1.286</ecNumber>
    </recommendedName>
</protein>
<dbReference type="PANTHER" id="PTHR11085">
    <property type="entry name" value="NAD-DEPENDENT PROTEIN DEACYLASE SIRTUIN-5, MITOCHONDRIAL-RELATED"/>
    <property type="match status" value="1"/>
</dbReference>
<evidence type="ECO:0000259" key="12">
    <source>
        <dbReference type="PROSITE" id="PS50305"/>
    </source>
</evidence>
<feature type="binding site" evidence="9">
    <location>
        <position position="277"/>
    </location>
    <ligand>
        <name>NAD(+)</name>
        <dbReference type="ChEBI" id="CHEBI:57540"/>
    </ligand>
</feature>
<feature type="domain" description="Deacetylase sirtuin-type" evidence="12">
    <location>
        <begin position="8"/>
        <end position="291"/>
    </location>
</feature>
<name>A0AAN7WNU0_9SACH</name>
<evidence type="ECO:0000256" key="1">
    <source>
        <dbReference type="ARBA" id="ARBA00006924"/>
    </source>
</evidence>
<sequence>MVESGDIKKTNLDVIYRIVKFINNNPKSKIIFMVGAGISTSCGIPDFRSPKTGLYHNLSKLNLPYAEAVFDIDFFKENPKPFYTLAQELYPGKFKPSKFHFLMKLFEEKGHLQRIYTQNIDTLERQAGIDPKYIIEAHGSFAANHCTKCNKHFKMEYFKSKLSTKKITDGGVEFDYAKCDECQGLVKPNIVFFGENLPKRFFNTWDQDLEKLESQSDSSKSDDYMIVVAGTSLEVYPFASLPIEVPGTVSRCLINLDIVGDFKDNPRDKDLVFQGTCDKASQLIVSKLGWEEDLKKIYENFEIETITLNTEMSKIVSEMKNLQLCEIDFDKTNILDNKQEEKKEKT</sequence>
<keyword evidence="3 7" id="KW-0808">Transferase</keyword>
<keyword evidence="2" id="KW-0678">Repressor</keyword>
<feature type="binding site" evidence="10 11">
    <location>
        <position position="179"/>
    </location>
    <ligand>
        <name>Zn(2+)</name>
        <dbReference type="ChEBI" id="CHEBI:29105"/>
    </ligand>
</feature>
<feature type="binding site" evidence="9">
    <location>
        <begin position="231"/>
        <end position="232"/>
    </location>
    <ligand>
        <name>NAD(+)</name>
        <dbReference type="ChEBI" id="CHEBI:57540"/>
    </ligand>
</feature>
<evidence type="ECO:0000256" key="9">
    <source>
        <dbReference type="PIRSR" id="PIRSR037938-2"/>
    </source>
</evidence>
<keyword evidence="14" id="KW-1185">Reference proteome</keyword>
<evidence type="ECO:0000256" key="2">
    <source>
        <dbReference type="ARBA" id="ARBA00022491"/>
    </source>
</evidence>
<reference evidence="14" key="1">
    <citation type="submission" date="2023-07" db="EMBL/GenBank/DDBJ databases">
        <title>A draft genome of Kazachstania heterogenica Y-27499.</title>
        <authorList>
            <person name="Donic C."/>
            <person name="Kralova J.S."/>
            <person name="Fidel L."/>
            <person name="Ben-Dor S."/>
            <person name="Jung S."/>
        </authorList>
    </citation>
    <scope>NUCLEOTIDE SEQUENCE [LARGE SCALE GENOMIC DNA]</scope>
    <source>
        <strain evidence="14">Y27499</strain>
    </source>
</reference>
<dbReference type="GO" id="GO:0017136">
    <property type="term" value="F:histone deacetylase activity, NAD-dependent"/>
    <property type="evidence" value="ECO:0007669"/>
    <property type="project" value="InterPro"/>
</dbReference>
<evidence type="ECO:0000256" key="8">
    <source>
        <dbReference type="PIRSR" id="PIRSR037938-1"/>
    </source>
</evidence>
<dbReference type="PIRSF" id="PIRSF037938">
    <property type="entry name" value="SIR2_euk"/>
    <property type="match status" value="1"/>
</dbReference>
<keyword evidence="5 7" id="KW-0862">Zinc</keyword>
<dbReference type="SUPFAM" id="SSF52467">
    <property type="entry name" value="DHS-like NAD/FAD-binding domain"/>
    <property type="match status" value="1"/>
</dbReference>
<accession>A0AAN7WNU0</accession>
<keyword evidence="4 7" id="KW-0479">Metal-binding</keyword>
<dbReference type="EMBL" id="JAWIZZ010000051">
    <property type="protein sequence ID" value="KAK5778897.1"/>
    <property type="molecule type" value="Genomic_DNA"/>
</dbReference>
<dbReference type="GO" id="GO:0005634">
    <property type="term" value="C:nucleus"/>
    <property type="evidence" value="ECO:0007669"/>
    <property type="project" value="TreeGrafter"/>
</dbReference>
<keyword evidence="6 7" id="KW-0520">NAD</keyword>
<dbReference type="InterPro" id="IPR026591">
    <property type="entry name" value="Sirtuin_cat_small_dom_sf"/>
</dbReference>
<dbReference type="Gene3D" id="3.40.50.1220">
    <property type="entry name" value="TPP-binding domain"/>
    <property type="match status" value="1"/>
</dbReference>
<comment type="caution">
    <text evidence="13">The sequence shown here is derived from an EMBL/GenBank/DDBJ whole genome shotgun (WGS) entry which is preliminary data.</text>
</comment>
<feature type="binding site" evidence="9">
    <location>
        <begin position="46"/>
        <end position="48"/>
    </location>
    <ligand>
        <name>NAD(+)</name>
        <dbReference type="ChEBI" id="CHEBI:57540"/>
    </ligand>
</feature>
<evidence type="ECO:0000256" key="7">
    <source>
        <dbReference type="PIRNR" id="PIRNR037938"/>
    </source>
</evidence>
<dbReference type="GO" id="GO:0008270">
    <property type="term" value="F:zinc ion binding"/>
    <property type="evidence" value="ECO:0007669"/>
    <property type="project" value="UniProtKB-UniRule"/>
</dbReference>
<dbReference type="InterPro" id="IPR026590">
    <property type="entry name" value="Ssirtuin_cat_dom"/>
</dbReference>
<dbReference type="Pfam" id="PF02146">
    <property type="entry name" value="SIR2"/>
    <property type="match status" value="1"/>
</dbReference>
<dbReference type="InterPro" id="IPR050134">
    <property type="entry name" value="NAD-dep_sirtuin_deacylases"/>
</dbReference>
<dbReference type="PROSITE" id="PS50305">
    <property type="entry name" value="SIRTUIN"/>
    <property type="match status" value="1"/>
</dbReference>
<feature type="binding site" evidence="9">
    <location>
        <begin position="36"/>
        <end position="40"/>
    </location>
    <ligand>
        <name>NAD(+)</name>
        <dbReference type="ChEBI" id="CHEBI:57540"/>
    </ligand>
</feature>
<feature type="binding site" evidence="10 11">
    <location>
        <position position="182"/>
    </location>
    <ligand>
        <name>Zn(2+)</name>
        <dbReference type="ChEBI" id="CHEBI:29105"/>
    </ligand>
</feature>
<feature type="binding site" evidence="10 11">
    <location>
        <position position="146"/>
    </location>
    <ligand>
        <name>Zn(2+)</name>
        <dbReference type="ChEBI" id="CHEBI:29105"/>
    </ligand>
</feature>